<evidence type="ECO:0000313" key="2">
    <source>
        <dbReference type="EMBL" id="CAG6481396.1"/>
    </source>
</evidence>
<name>A0A8D8BTF9_CULPI</name>
<dbReference type="AlphaFoldDB" id="A0A8D8BTF9"/>
<reference evidence="2" key="1">
    <citation type="submission" date="2021-05" db="EMBL/GenBank/DDBJ databases">
        <authorList>
            <person name="Alioto T."/>
            <person name="Alioto T."/>
            <person name="Gomez Garrido J."/>
        </authorList>
    </citation>
    <scope>NUCLEOTIDE SEQUENCE</scope>
</reference>
<evidence type="ECO:0000256" key="1">
    <source>
        <dbReference type="SAM" id="MobiDB-lite"/>
    </source>
</evidence>
<feature type="region of interest" description="Disordered" evidence="1">
    <location>
        <begin position="1"/>
        <end position="23"/>
    </location>
</feature>
<proteinExistence type="predicted"/>
<dbReference type="EMBL" id="HBUE01090582">
    <property type="protein sequence ID" value="CAG6481396.1"/>
    <property type="molecule type" value="Transcribed_RNA"/>
</dbReference>
<dbReference type="EMBL" id="HBUE01090584">
    <property type="protein sequence ID" value="CAG6481400.1"/>
    <property type="molecule type" value="Transcribed_RNA"/>
</dbReference>
<feature type="compositionally biased region" description="Basic and acidic residues" evidence="1">
    <location>
        <begin position="8"/>
        <end position="23"/>
    </location>
</feature>
<feature type="region of interest" description="Disordered" evidence="1">
    <location>
        <begin position="58"/>
        <end position="106"/>
    </location>
</feature>
<accession>A0A8D8BTF9</accession>
<dbReference type="EMBL" id="HBUE01090579">
    <property type="protein sequence ID" value="CAG6481394.1"/>
    <property type="molecule type" value="Transcribed_RNA"/>
</dbReference>
<sequence>MASHPGARLREGGRGDRHQGVEKFAQHWAHLPDVFQAGNASHHERQRAGHRHELVLGTGPAAHAGPLAEQHHPDHRGQLPRPGQPAGAGSVEEPDGADCQWDFWPS</sequence>
<organism evidence="2">
    <name type="scientific">Culex pipiens</name>
    <name type="common">House mosquito</name>
    <dbReference type="NCBI Taxonomy" id="7175"/>
    <lineage>
        <taxon>Eukaryota</taxon>
        <taxon>Metazoa</taxon>
        <taxon>Ecdysozoa</taxon>
        <taxon>Arthropoda</taxon>
        <taxon>Hexapoda</taxon>
        <taxon>Insecta</taxon>
        <taxon>Pterygota</taxon>
        <taxon>Neoptera</taxon>
        <taxon>Endopterygota</taxon>
        <taxon>Diptera</taxon>
        <taxon>Nematocera</taxon>
        <taxon>Culicoidea</taxon>
        <taxon>Culicidae</taxon>
        <taxon>Culicinae</taxon>
        <taxon>Culicini</taxon>
        <taxon>Culex</taxon>
        <taxon>Culex</taxon>
    </lineage>
</organism>
<protein>
    <submittedName>
        <fullName evidence="2">(northern house mosquito) hypothetical protein</fullName>
    </submittedName>
</protein>
<dbReference type="EMBL" id="HBUE01090583">
    <property type="protein sequence ID" value="CAG6481398.1"/>
    <property type="molecule type" value="Transcribed_RNA"/>
</dbReference>